<accession>A0A3N1D1P8</accession>
<gene>
    <name evidence="3" type="ORF">EDD29_5061</name>
</gene>
<comment type="caution">
    <text evidence="3">The sequence shown here is derived from an EMBL/GenBank/DDBJ whole genome shotgun (WGS) entry which is preliminary data.</text>
</comment>
<feature type="chain" id="PRO_5039146315" evidence="1">
    <location>
        <begin position="22"/>
        <end position="517"/>
    </location>
</feature>
<dbReference type="OrthoDB" id="9803988at2"/>
<dbReference type="InterPro" id="IPR000914">
    <property type="entry name" value="SBP_5_dom"/>
</dbReference>
<sequence length="517" mass="54747">MGIRKRRFGAVAVALSLLVSACGGGGTAAPRTGEVDRSAELRVGINVPALPIDPHKGGSDVAQFTYASLVYDRLTKIDPGLELEPMLATSWTFAEDGLSIDFRLREGVTFSDGAALDAAAVKASLDRAAFDPESTVAHRFVSMESVEVTGPLAVRIHTKRKAAELPYLLAGTAASIVSPKALGNADLDVRPVGSGPYELTELKLGELAVFQRRDGYWNPEDGRAKTLRLLAMTDDNARLNALRSGQIDLAFDHVGMAAKADALGEGFKTFAYPPGSSFALFLNGSKPPLDDVKVRQALNYAIDREAINKSLLGGYCKTNVQPLPEGVPGHLATPPVDYAYDPAKAKALLAEAGHADGFSIDLLFGSGLSPESSIATALQAQLAEVGVKVTIDPQDISQIAALYTKNGYDSYLQYRLANATPIVTLSSNYLSPRLYPGKVPAEFAESLEAASDPNATEADVTASLEKASAVANSEAFDLYLCQPPTMMMFSDAVVGADEMGASYYTGTFDLRKVGLLG</sequence>
<name>A0A3N1D1P8_9ACTN</name>
<dbReference type="RefSeq" id="WP_148086087.1">
    <property type="nucleotide sequence ID" value="NZ_RJKE01000001.1"/>
</dbReference>
<dbReference type="GO" id="GO:0015833">
    <property type="term" value="P:peptide transport"/>
    <property type="evidence" value="ECO:0007669"/>
    <property type="project" value="TreeGrafter"/>
</dbReference>
<dbReference type="PANTHER" id="PTHR30290:SF83">
    <property type="entry name" value="ABC TRANSPORTER SUBSTRATE-BINDING PROTEIN"/>
    <property type="match status" value="1"/>
</dbReference>
<dbReference type="Gene3D" id="3.10.105.10">
    <property type="entry name" value="Dipeptide-binding Protein, Domain 3"/>
    <property type="match status" value="1"/>
</dbReference>
<dbReference type="SUPFAM" id="SSF53850">
    <property type="entry name" value="Periplasmic binding protein-like II"/>
    <property type="match status" value="1"/>
</dbReference>
<organism evidence="3 4">
    <name type="scientific">Actinocorallia herbida</name>
    <dbReference type="NCBI Taxonomy" id="58109"/>
    <lineage>
        <taxon>Bacteria</taxon>
        <taxon>Bacillati</taxon>
        <taxon>Actinomycetota</taxon>
        <taxon>Actinomycetes</taxon>
        <taxon>Streptosporangiales</taxon>
        <taxon>Thermomonosporaceae</taxon>
        <taxon>Actinocorallia</taxon>
    </lineage>
</organism>
<protein>
    <submittedName>
        <fullName evidence="3">Peptide/nickel transport system substrate-binding protein</fullName>
    </submittedName>
</protein>
<feature type="domain" description="Solute-binding protein family 5" evidence="2">
    <location>
        <begin position="82"/>
        <end position="431"/>
    </location>
</feature>
<keyword evidence="1" id="KW-0732">Signal</keyword>
<proteinExistence type="predicted"/>
<dbReference type="EMBL" id="RJKE01000001">
    <property type="protein sequence ID" value="ROO87453.1"/>
    <property type="molecule type" value="Genomic_DNA"/>
</dbReference>
<dbReference type="PROSITE" id="PS51257">
    <property type="entry name" value="PROKAR_LIPOPROTEIN"/>
    <property type="match status" value="1"/>
</dbReference>
<keyword evidence="4" id="KW-1185">Reference proteome</keyword>
<reference evidence="3 4" key="1">
    <citation type="submission" date="2018-11" db="EMBL/GenBank/DDBJ databases">
        <title>Sequencing the genomes of 1000 actinobacteria strains.</title>
        <authorList>
            <person name="Klenk H.-P."/>
        </authorList>
    </citation>
    <scope>NUCLEOTIDE SEQUENCE [LARGE SCALE GENOMIC DNA]</scope>
    <source>
        <strain evidence="3 4">DSM 44254</strain>
    </source>
</reference>
<evidence type="ECO:0000313" key="3">
    <source>
        <dbReference type="EMBL" id="ROO87453.1"/>
    </source>
</evidence>
<dbReference type="Proteomes" id="UP000272400">
    <property type="component" value="Unassembled WGS sequence"/>
</dbReference>
<feature type="signal peptide" evidence="1">
    <location>
        <begin position="1"/>
        <end position="21"/>
    </location>
</feature>
<dbReference type="InterPro" id="IPR039424">
    <property type="entry name" value="SBP_5"/>
</dbReference>
<dbReference type="AlphaFoldDB" id="A0A3N1D1P8"/>
<dbReference type="PANTHER" id="PTHR30290">
    <property type="entry name" value="PERIPLASMIC BINDING COMPONENT OF ABC TRANSPORTER"/>
    <property type="match status" value="1"/>
</dbReference>
<evidence type="ECO:0000256" key="1">
    <source>
        <dbReference type="SAM" id="SignalP"/>
    </source>
</evidence>
<dbReference type="Pfam" id="PF00496">
    <property type="entry name" value="SBP_bac_5"/>
    <property type="match status" value="1"/>
</dbReference>
<evidence type="ECO:0000259" key="2">
    <source>
        <dbReference type="Pfam" id="PF00496"/>
    </source>
</evidence>
<dbReference type="Gene3D" id="3.40.190.10">
    <property type="entry name" value="Periplasmic binding protein-like II"/>
    <property type="match status" value="1"/>
</dbReference>
<evidence type="ECO:0000313" key="4">
    <source>
        <dbReference type="Proteomes" id="UP000272400"/>
    </source>
</evidence>
<dbReference type="GO" id="GO:1904680">
    <property type="term" value="F:peptide transmembrane transporter activity"/>
    <property type="evidence" value="ECO:0007669"/>
    <property type="project" value="TreeGrafter"/>
</dbReference>